<dbReference type="SUPFAM" id="SSF81383">
    <property type="entry name" value="F-box domain"/>
    <property type="match status" value="1"/>
</dbReference>
<comment type="caution">
    <text evidence="3">The sequence shown here is derived from an EMBL/GenBank/DDBJ whole genome shotgun (WGS) entry which is preliminary data.</text>
</comment>
<evidence type="ECO:0000259" key="2">
    <source>
        <dbReference type="PROSITE" id="PS50181"/>
    </source>
</evidence>
<feature type="region of interest" description="Disordered" evidence="1">
    <location>
        <begin position="1"/>
        <end position="21"/>
    </location>
</feature>
<dbReference type="PROSITE" id="PS50181">
    <property type="entry name" value="FBOX"/>
    <property type="match status" value="1"/>
</dbReference>
<protein>
    <recommendedName>
        <fullName evidence="2">F-box domain-containing protein</fullName>
    </recommendedName>
</protein>
<name>A0ABR0DF12_9LAMI</name>
<dbReference type="InterPro" id="IPR036047">
    <property type="entry name" value="F-box-like_dom_sf"/>
</dbReference>
<sequence length="105" mass="12470">MSNVRNSRTHPLQQQTESELPPEMLQDIISRLELEDYIRASAVCKSWLVVAISVWVSNKPSWLMFFPRSIKLYKFYNPSQRKTYCLDCRSWMKLRFAMPNMVGCF</sequence>
<accession>A0ABR0DF12</accession>
<proteinExistence type="predicted"/>
<feature type="compositionally biased region" description="Polar residues" evidence="1">
    <location>
        <begin position="1"/>
        <end position="18"/>
    </location>
</feature>
<organism evidence="3 4">
    <name type="scientific">Penstemon davidsonii</name>
    <dbReference type="NCBI Taxonomy" id="160366"/>
    <lineage>
        <taxon>Eukaryota</taxon>
        <taxon>Viridiplantae</taxon>
        <taxon>Streptophyta</taxon>
        <taxon>Embryophyta</taxon>
        <taxon>Tracheophyta</taxon>
        <taxon>Spermatophyta</taxon>
        <taxon>Magnoliopsida</taxon>
        <taxon>eudicotyledons</taxon>
        <taxon>Gunneridae</taxon>
        <taxon>Pentapetalae</taxon>
        <taxon>asterids</taxon>
        <taxon>lamiids</taxon>
        <taxon>Lamiales</taxon>
        <taxon>Plantaginaceae</taxon>
        <taxon>Cheloneae</taxon>
        <taxon>Penstemon</taxon>
    </lineage>
</organism>
<dbReference type="EMBL" id="JAYDYQ010001808">
    <property type="protein sequence ID" value="KAK4487423.1"/>
    <property type="molecule type" value="Genomic_DNA"/>
</dbReference>
<gene>
    <name evidence="3" type="ORF">RD792_005942</name>
</gene>
<dbReference type="Pfam" id="PF12937">
    <property type="entry name" value="F-box-like"/>
    <property type="match status" value="1"/>
</dbReference>
<dbReference type="Proteomes" id="UP001291926">
    <property type="component" value="Unassembled WGS sequence"/>
</dbReference>
<evidence type="ECO:0000313" key="3">
    <source>
        <dbReference type="EMBL" id="KAK4487423.1"/>
    </source>
</evidence>
<dbReference type="Gene3D" id="1.20.1280.50">
    <property type="match status" value="1"/>
</dbReference>
<reference evidence="3 4" key="1">
    <citation type="journal article" date="2023" name="bioRxiv">
        <title>Genome report: Whole genome sequence and annotation of Penstemon davidsonii.</title>
        <authorList>
            <person name="Ostevik K.L."/>
            <person name="Alabady M."/>
            <person name="Zhang M."/>
            <person name="Rausher M.D."/>
        </authorList>
    </citation>
    <scope>NUCLEOTIDE SEQUENCE [LARGE SCALE GENOMIC DNA]</scope>
    <source>
        <strain evidence="3">DNT005</strain>
        <tissue evidence="3">Whole leaf</tissue>
    </source>
</reference>
<evidence type="ECO:0000313" key="4">
    <source>
        <dbReference type="Proteomes" id="UP001291926"/>
    </source>
</evidence>
<evidence type="ECO:0000256" key="1">
    <source>
        <dbReference type="SAM" id="MobiDB-lite"/>
    </source>
</evidence>
<keyword evidence="4" id="KW-1185">Reference proteome</keyword>
<dbReference type="CDD" id="cd09917">
    <property type="entry name" value="F-box_SF"/>
    <property type="match status" value="1"/>
</dbReference>
<feature type="domain" description="F-box" evidence="2">
    <location>
        <begin position="14"/>
        <end position="58"/>
    </location>
</feature>
<dbReference type="InterPro" id="IPR001810">
    <property type="entry name" value="F-box_dom"/>
</dbReference>
<dbReference type="SMART" id="SM00256">
    <property type="entry name" value="FBOX"/>
    <property type="match status" value="1"/>
</dbReference>